<reference evidence="6" key="2">
    <citation type="submission" date="2020-05" db="UniProtKB">
        <authorList>
            <consortium name="EnsemblMetazoa"/>
        </authorList>
    </citation>
    <scope>IDENTIFICATION</scope>
    <source>
        <strain evidence="6">IAEA</strain>
    </source>
</reference>
<dbReference type="STRING" id="7398.A0A1A9ZSJ5"/>
<feature type="region of interest" description="Disordered" evidence="5">
    <location>
        <begin position="32"/>
        <end position="65"/>
    </location>
</feature>
<keyword evidence="3" id="KW-0677">Repeat</keyword>
<proteinExistence type="predicted"/>
<protein>
    <submittedName>
        <fullName evidence="6">Uncharacterized protein</fullName>
    </submittedName>
</protein>
<dbReference type="InterPro" id="IPR051968">
    <property type="entry name" value="ZnFinger_Homeobox_TR"/>
</dbReference>
<keyword evidence="4" id="KW-0862">Zinc</keyword>
<organism evidence="6 7">
    <name type="scientific">Glossina pallidipes</name>
    <name type="common">Tsetse fly</name>
    <dbReference type="NCBI Taxonomy" id="7398"/>
    <lineage>
        <taxon>Eukaryota</taxon>
        <taxon>Metazoa</taxon>
        <taxon>Ecdysozoa</taxon>
        <taxon>Arthropoda</taxon>
        <taxon>Hexapoda</taxon>
        <taxon>Insecta</taxon>
        <taxon>Pterygota</taxon>
        <taxon>Neoptera</taxon>
        <taxon>Endopterygota</taxon>
        <taxon>Diptera</taxon>
        <taxon>Brachycera</taxon>
        <taxon>Muscomorpha</taxon>
        <taxon>Hippoboscoidea</taxon>
        <taxon>Glossinidae</taxon>
        <taxon>Glossina</taxon>
    </lineage>
</organism>
<dbReference type="PANTHER" id="PTHR45891">
    <property type="entry name" value="ZINC FINGER HOMEOBOX PROTEIN"/>
    <property type="match status" value="1"/>
</dbReference>
<dbReference type="GO" id="GO:0046872">
    <property type="term" value="F:metal ion binding"/>
    <property type="evidence" value="ECO:0007669"/>
    <property type="project" value="UniProtKB-KW"/>
</dbReference>
<sequence>MFTPTLTPTTVVDLETVQKLLNEDKMVWFQNSRAKDKKSRNQQRQLQQRQLSNVADNNTDSNTVNLQNKTSKSIVNITEINSSIVSDCRLCELPQVNIQQHAFTIGHIQKVKELLTQPETSAAETTVTNNKVITDKSRAGYESGAAETLRKSSSHHQPVALMVLALNSKPSETMLAYLAKKSGVGTKLPKNRSSLNETNVIPKHPNLVGMQANTSISCDFEFISGVHGNVDRRNINSDEHKRDLINKNFLSGGIREDETVDINTIGYGNNNVSK</sequence>
<feature type="compositionally biased region" description="Low complexity" evidence="5">
    <location>
        <begin position="42"/>
        <end position="53"/>
    </location>
</feature>
<dbReference type="VEuPathDB" id="VectorBase:GPAI023662"/>
<comment type="subcellular location">
    <subcellularLocation>
        <location evidence="1">Nucleus</location>
    </subcellularLocation>
</comment>
<keyword evidence="7" id="KW-1185">Reference proteome</keyword>
<dbReference type="GO" id="GO:0000978">
    <property type="term" value="F:RNA polymerase II cis-regulatory region sequence-specific DNA binding"/>
    <property type="evidence" value="ECO:0007669"/>
    <property type="project" value="TreeGrafter"/>
</dbReference>
<feature type="compositionally biased region" description="Polar residues" evidence="5">
    <location>
        <begin position="54"/>
        <end position="65"/>
    </location>
</feature>
<name>A0A1A9ZSJ5_GLOPL</name>
<dbReference type="EnsemblMetazoa" id="GPAI023662-RA">
    <property type="protein sequence ID" value="GPAI023662-PA"/>
    <property type="gene ID" value="GPAI023662"/>
</dbReference>
<dbReference type="AlphaFoldDB" id="A0A1A9ZSJ5"/>
<dbReference type="PANTHER" id="PTHR45891:SF3">
    <property type="entry name" value="ZINC FINGER PROTEIN 2"/>
    <property type="match status" value="1"/>
</dbReference>
<evidence type="ECO:0000256" key="2">
    <source>
        <dbReference type="ARBA" id="ARBA00022723"/>
    </source>
</evidence>
<evidence type="ECO:0000256" key="3">
    <source>
        <dbReference type="ARBA" id="ARBA00022737"/>
    </source>
</evidence>
<dbReference type="GO" id="GO:0005634">
    <property type="term" value="C:nucleus"/>
    <property type="evidence" value="ECO:0007669"/>
    <property type="project" value="UniProtKB-SubCell"/>
</dbReference>
<evidence type="ECO:0000313" key="7">
    <source>
        <dbReference type="Proteomes" id="UP000092445"/>
    </source>
</evidence>
<evidence type="ECO:0000256" key="5">
    <source>
        <dbReference type="SAM" id="MobiDB-lite"/>
    </source>
</evidence>
<evidence type="ECO:0000313" key="6">
    <source>
        <dbReference type="EnsemblMetazoa" id="GPAI023662-PA"/>
    </source>
</evidence>
<reference evidence="7" key="1">
    <citation type="submission" date="2014-03" db="EMBL/GenBank/DDBJ databases">
        <authorList>
            <person name="Aksoy S."/>
            <person name="Warren W."/>
            <person name="Wilson R.K."/>
        </authorList>
    </citation>
    <scope>NUCLEOTIDE SEQUENCE [LARGE SCALE GENOMIC DNA]</scope>
    <source>
        <strain evidence="7">IAEA</strain>
    </source>
</reference>
<dbReference type="Proteomes" id="UP000092445">
    <property type="component" value="Unassembled WGS sequence"/>
</dbReference>
<evidence type="ECO:0000256" key="4">
    <source>
        <dbReference type="ARBA" id="ARBA00022833"/>
    </source>
</evidence>
<dbReference type="GO" id="GO:0000981">
    <property type="term" value="F:DNA-binding transcription factor activity, RNA polymerase II-specific"/>
    <property type="evidence" value="ECO:0007669"/>
    <property type="project" value="TreeGrafter"/>
</dbReference>
<accession>A0A1A9ZSJ5</accession>
<keyword evidence="2" id="KW-0479">Metal-binding</keyword>
<evidence type="ECO:0000256" key="1">
    <source>
        <dbReference type="ARBA" id="ARBA00004123"/>
    </source>
</evidence>